<dbReference type="EMBL" id="SMMG02000004">
    <property type="protein sequence ID" value="KAA3477143.1"/>
    <property type="molecule type" value="Genomic_DNA"/>
</dbReference>
<dbReference type="OrthoDB" id="1937198at2759"/>
<organism evidence="1 2">
    <name type="scientific">Gossypium australe</name>
    <dbReference type="NCBI Taxonomy" id="47621"/>
    <lineage>
        <taxon>Eukaryota</taxon>
        <taxon>Viridiplantae</taxon>
        <taxon>Streptophyta</taxon>
        <taxon>Embryophyta</taxon>
        <taxon>Tracheophyta</taxon>
        <taxon>Spermatophyta</taxon>
        <taxon>Magnoliopsida</taxon>
        <taxon>eudicotyledons</taxon>
        <taxon>Gunneridae</taxon>
        <taxon>Pentapetalae</taxon>
        <taxon>rosids</taxon>
        <taxon>malvids</taxon>
        <taxon>Malvales</taxon>
        <taxon>Malvaceae</taxon>
        <taxon>Malvoideae</taxon>
        <taxon>Gossypium</taxon>
    </lineage>
</organism>
<proteinExistence type="predicted"/>
<accession>A0A5B6W765</accession>
<dbReference type="InterPro" id="IPR052343">
    <property type="entry name" value="Retrotransposon-Effector_Assoc"/>
</dbReference>
<dbReference type="PANTHER" id="PTHR46890:SF48">
    <property type="entry name" value="RNA-DIRECTED DNA POLYMERASE"/>
    <property type="match status" value="1"/>
</dbReference>
<evidence type="ECO:0000313" key="2">
    <source>
        <dbReference type="Proteomes" id="UP000325315"/>
    </source>
</evidence>
<gene>
    <name evidence="1" type="ORF">EPI10_011054</name>
</gene>
<name>A0A5B6W765_9ROSI</name>
<dbReference type="AlphaFoldDB" id="A0A5B6W765"/>
<protein>
    <submittedName>
        <fullName evidence="1">Retrovirus-related Pol polyprotein from type-2 retrotransposable element R2DM</fullName>
    </submittedName>
</protein>
<evidence type="ECO:0000313" key="1">
    <source>
        <dbReference type="EMBL" id="KAA3477143.1"/>
    </source>
</evidence>
<reference evidence="1" key="1">
    <citation type="submission" date="2019-08" db="EMBL/GenBank/DDBJ databases">
        <authorList>
            <person name="Liu F."/>
        </authorList>
    </citation>
    <scope>NUCLEOTIDE SEQUENCE [LARGE SCALE GENOMIC DNA]</scope>
    <source>
        <strain evidence="1">PA1801</strain>
        <tissue evidence="1">Leaf</tissue>
    </source>
</reference>
<sequence length="113" mass="13069">MKKSKLPYLIWRLGRLQVAMVSTRVKKIFNGKIIDSKLNTTLIVLIPKQFKPISLCSMLCKLVMKEVVNRFRTIFPKIIGQEQVGFIAGRSIVDNVIIEQEVFHSMRSKKNLH</sequence>
<keyword evidence="2" id="KW-1185">Reference proteome</keyword>
<dbReference type="PANTHER" id="PTHR46890">
    <property type="entry name" value="NON-LTR RETROLELEMENT REVERSE TRANSCRIPTASE-LIKE PROTEIN-RELATED"/>
    <property type="match status" value="1"/>
</dbReference>
<comment type="caution">
    <text evidence="1">The sequence shown here is derived from an EMBL/GenBank/DDBJ whole genome shotgun (WGS) entry which is preliminary data.</text>
</comment>
<dbReference type="Proteomes" id="UP000325315">
    <property type="component" value="Unassembled WGS sequence"/>
</dbReference>